<sequence>MASSSSSRKKGKKKLYVKSADVGKFNEFYFDSWINVAIAKNIRHLDLETSHRESIEVLANLFICKTLKFLKLFILQGIIHRQVCFPRLHTLILDFVTLEMRKLFSSI</sequence>
<reference evidence="2" key="1">
    <citation type="journal article" date="2023" name="Nat. Plants">
        <title>Single-cell RNA sequencing provides a high-resolution roadmap for understanding the multicellular compartmentation of specialized metabolism.</title>
        <authorList>
            <person name="Sun S."/>
            <person name="Shen X."/>
            <person name="Li Y."/>
            <person name="Li Y."/>
            <person name="Wang S."/>
            <person name="Li R."/>
            <person name="Zhang H."/>
            <person name="Shen G."/>
            <person name="Guo B."/>
            <person name="Wei J."/>
            <person name="Xu J."/>
            <person name="St-Pierre B."/>
            <person name="Chen S."/>
            <person name="Sun C."/>
        </authorList>
    </citation>
    <scope>NUCLEOTIDE SEQUENCE [LARGE SCALE GENOMIC DNA]</scope>
</reference>
<accession>A0ACC0AS79</accession>
<evidence type="ECO:0000313" key="1">
    <source>
        <dbReference type="EMBL" id="KAI5662837.1"/>
    </source>
</evidence>
<evidence type="ECO:0000313" key="2">
    <source>
        <dbReference type="Proteomes" id="UP001060085"/>
    </source>
</evidence>
<protein>
    <submittedName>
        <fullName evidence="1">Uncharacterized protein</fullName>
    </submittedName>
</protein>
<organism evidence="1 2">
    <name type="scientific">Catharanthus roseus</name>
    <name type="common">Madagascar periwinkle</name>
    <name type="synonym">Vinca rosea</name>
    <dbReference type="NCBI Taxonomy" id="4058"/>
    <lineage>
        <taxon>Eukaryota</taxon>
        <taxon>Viridiplantae</taxon>
        <taxon>Streptophyta</taxon>
        <taxon>Embryophyta</taxon>
        <taxon>Tracheophyta</taxon>
        <taxon>Spermatophyta</taxon>
        <taxon>Magnoliopsida</taxon>
        <taxon>eudicotyledons</taxon>
        <taxon>Gunneridae</taxon>
        <taxon>Pentapetalae</taxon>
        <taxon>asterids</taxon>
        <taxon>lamiids</taxon>
        <taxon>Gentianales</taxon>
        <taxon>Apocynaceae</taxon>
        <taxon>Rauvolfioideae</taxon>
        <taxon>Vinceae</taxon>
        <taxon>Catharanthinae</taxon>
        <taxon>Catharanthus</taxon>
    </lineage>
</organism>
<name>A0ACC0AS79_CATRO</name>
<proteinExistence type="predicted"/>
<gene>
    <name evidence="1" type="ORF">M9H77_22160</name>
</gene>
<comment type="caution">
    <text evidence="1">The sequence shown here is derived from an EMBL/GenBank/DDBJ whole genome shotgun (WGS) entry which is preliminary data.</text>
</comment>
<keyword evidence="2" id="KW-1185">Reference proteome</keyword>
<dbReference type="EMBL" id="CM044705">
    <property type="protein sequence ID" value="KAI5662837.1"/>
    <property type="molecule type" value="Genomic_DNA"/>
</dbReference>
<dbReference type="Proteomes" id="UP001060085">
    <property type="component" value="Linkage Group LG05"/>
</dbReference>